<comment type="caution">
    <text evidence="2">The sequence shown here is derived from an EMBL/GenBank/DDBJ whole genome shotgun (WGS) entry which is preliminary data.</text>
</comment>
<keyword evidence="3" id="KW-1185">Reference proteome</keyword>
<proteinExistence type="predicted"/>
<reference evidence="2" key="1">
    <citation type="submission" date="2021-03" db="EMBL/GenBank/DDBJ databases">
        <authorList>
            <person name="Bekaert M."/>
        </authorList>
    </citation>
    <scope>NUCLEOTIDE SEQUENCE</scope>
</reference>
<dbReference type="OrthoDB" id="6161495at2759"/>
<evidence type="ECO:0000313" key="3">
    <source>
        <dbReference type="Proteomes" id="UP000683360"/>
    </source>
</evidence>
<feature type="region of interest" description="Disordered" evidence="1">
    <location>
        <begin position="125"/>
        <end position="184"/>
    </location>
</feature>
<feature type="compositionally biased region" description="Polar residues" evidence="1">
    <location>
        <begin position="147"/>
        <end position="163"/>
    </location>
</feature>
<accession>A0A8S3UGY8</accession>
<dbReference type="AlphaFoldDB" id="A0A8S3UGY8"/>
<evidence type="ECO:0000313" key="2">
    <source>
        <dbReference type="EMBL" id="CAG2245035.1"/>
    </source>
</evidence>
<name>A0A8S3UGY8_MYTED</name>
<organism evidence="2 3">
    <name type="scientific">Mytilus edulis</name>
    <name type="common">Blue mussel</name>
    <dbReference type="NCBI Taxonomy" id="6550"/>
    <lineage>
        <taxon>Eukaryota</taxon>
        <taxon>Metazoa</taxon>
        <taxon>Spiralia</taxon>
        <taxon>Lophotrochozoa</taxon>
        <taxon>Mollusca</taxon>
        <taxon>Bivalvia</taxon>
        <taxon>Autobranchia</taxon>
        <taxon>Pteriomorphia</taxon>
        <taxon>Mytilida</taxon>
        <taxon>Mytiloidea</taxon>
        <taxon>Mytilidae</taxon>
        <taxon>Mytilinae</taxon>
        <taxon>Mytilus</taxon>
    </lineage>
</organism>
<gene>
    <name evidence="2" type="ORF">MEDL_57062</name>
</gene>
<dbReference type="Proteomes" id="UP000683360">
    <property type="component" value="Unassembled WGS sequence"/>
</dbReference>
<sequence length="184" mass="20560">MKTALVVEWLTNFGTDIHLFEETTDYEVISLKMGTLSGTMKCTETQFLSIPYRGRVFNREVLITVQGRQSLCLRCNITRAMCPETEEKRRTYAQMARLEPNETEVRPQYLQRRKVWKSYADSARAGLEDGSGESAQLSADVPRTDSSEGSPVQSQLLTTSCGKGTQPCADVHSSSEGPPQDRVT</sequence>
<dbReference type="EMBL" id="CAJPWZ010002756">
    <property type="protein sequence ID" value="CAG2245035.1"/>
    <property type="molecule type" value="Genomic_DNA"/>
</dbReference>
<protein>
    <submittedName>
        <fullName evidence="2">Uncharacterized protein</fullName>
    </submittedName>
</protein>
<evidence type="ECO:0000256" key="1">
    <source>
        <dbReference type="SAM" id="MobiDB-lite"/>
    </source>
</evidence>